<sequence>MCTIWFHITYCETCNGYIDSHLVGTVFCGRRDQDLPCEVEKAIGETAVPGPAMKSPEGETDAEGAEGADADDKDGDISKGKSDAGIPFAA</sequence>
<dbReference type="VEuPathDB" id="FungiDB:SPBR_08004"/>
<reference evidence="2 3" key="1">
    <citation type="journal article" date="2014" name="BMC Genomics">
        <title>Comparative genomics of the major fungal agents of human and animal Sporotrichosis: Sporothrix schenckii and Sporothrix brasiliensis.</title>
        <authorList>
            <person name="Teixeira M.M."/>
            <person name="de Almeida L.G."/>
            <person name="Kubitschek-Barreira P."/>
            <person name="Alves F.L."/>
            <person name="Kioshima E.S."/>
            <person name="Abadio A.K."/>
            <person name="Fernandes L."/>
            <person name="Derengowski L.S."/>
            <person name="Ferreira K.S."/>
            <person name="Souza R.C."/>
            <person name="Ruiz J.C."/>
            <person name="de Andrade N.C."/>
            <person name="Paes H.C."/>
            <person name="Nicola A.M."/>
            <person name="Albuquerque P."/>
            <person name="Gerber A.L."/>
            <person name="Martins V.P."/>
            <person name="Peconick L.D."/>
            <person name="Neto A.V."/>
            <person name="Chaucanez C.B."/>
            <person name="Silva P.A."/>
            <person name="Cunha O.L."/>
            <person name="de Oliveira F.F."/>
            <person name="dos Santos T.C."/>
            <person name="Barros A.L."/>
            <person name="Soares M.A."/>
            <person name="de Oliveira L.M."/>
            <person name="Marini M.M."/>
            <person name="Villalobos-Duno H."/>
            <person name="Cunha M.M."/>
            <person name="de Hoog S."/>
            <person name="da Silveira J.F."/>
            <person name="Henrissat B."/>
            <person name="Nino-Vega G.A."/>
            <person name="Cisalpino P.S."/>
            <person name="Mora-Montes H.M."/>
            <person name="Almeida S.R."/>
            <person name="Stajich J.E."/>
            <person name="Lopes-Bezerra L.M."/>
            <person name="Vasconcelos A.T."/>
            <person name="Felipe M.S."/>
        </authorList>
    </citation>
    <scope>NUCLEOTIDE SEQUENCE [LARGE SCALE GENOMIC DNA]</scope>
    <source>
        <strain evidence="2 3">5110</strain>
    </source>
</reference>
<dbReference type="HOGENOM" id="CLU_2442302_0_0_1"/>
<dbReference type="Proteomes" id="UP000031575">
    <property type="component" value="Unassembled WGS sequence"/>
</dbReference>
<feature type="compositionally biased region" description="Acidic residues" evidence="1">
    <location>
        <begin position="58"/>
        <end position="74"/>
    </location>
</feature>
<comment type="caution">
    <text evidence="2">The sequence shown here is derived from an EMBL/GenBank/DDBJ whole genome shotgun (WGS) entry which is preliminary data.</text>
</comment>
<evidence type="ECO:0000313" key="3">
    <source>
        <dbReference type="Proteomes" id="UP000031575"/>
    </source>
</evidence>
<dbReference type="GeneID" id="63681176"/>
<name>A0A0C2FAU7_9PEZI</name>
<proteinExistence type="predicted"/>
<evidence type="ECO:0000256" key="1">
    <source>
        <dbReference type="SAM" id="MobiDB-lite"/>
    </source>
</evidence>
<protein>
    <submittedName>
        <fullName evidence="2">Uncharacterized protein</fullName>
    </submittedName>
</protein>
<dbReference type="EMBL" id="AWTV01000009">
    <property type="protein sequence ID" value="KIH88183.1"/>
    <property type="molecule type" value="Genomic_DNA"/>
</dbReference>
<evidence type="ECO:0000313" key="2">
    <source>
        <dbReference type="EMBL" id="KIH88183.1"/>
    </source>
</evidence>
<keyword evidence="3" id="KW-1185">Reference proteome</keyword>
<organism evidence="2 3">
    <name type="scientific">Sporothrix brasiliensis 5110</name>
    <dbReference type="NCBI Taxonomy" id="1398154"/>
    <lineage>
        <taxon>Eukaryota</taxon>
        <taxon>Fungi</taxon>
        <taxon>Dikarya</taxon>
        <taxon>Ascomycota</taxon>
        <taxon>Pezizomycotina</taxon>
        <taxon>Sordariomycetes</taxon>
        <taxon>Sordariomycetidae</taxon>
        <taxon>Ophiostomatales</taxon>
        <taxon>Ophiostomataceae</taxon>
        <taxon>Sporothrix</taxon>
    </lineage>
</organism>
<feature type="region of interest" description="Disordered" evidence="1">
    <location>
        <begin position="47"/>
        <end position="90"/>
    </location>
</feature>
<dbReference type="AlphaFoldDB" id="A0A0C2FAU7"/>
<gene>
    <name evidence="2" type="ORF">SPBR_08004</name>
</gene>
<accession>A0A0C2FAU7</accession>
<dbReference type="RefSeq" id="XP_040616193.1">
    <property type="nucleotide sequence ID" value="XM_040766255.1"/>
</dbReference>